<proteinExistence type="predicted"/>
<name>A0A915KN38_ROMCU</name>
<dbReference type="WBParaSite" id="nRc.2.0.1.t39869-RA">
    <property type="protein sequence ID" value="nRc.2.0.1.t39869-RA"/>
    <property type="gene ID" value="nRc.2.0.1.g39869"/>
</dbReference>
<evidence type="ECO:0000313" key="3">
    <source>
        <dbReference type="WBParaSite" id="nRc.2.0.1.t39869-RA"/>
    </source>
</evidence>
<sequence>MCDVIGVGIVRSNPWIVNDHKTSKSSTLTSPTTPVNRTPTPKFFTKEETTFFDDDQFPIKKGGVLNSDLLPYGPGFVQKLRERYLKLLVSEGILTSGDNLYHNNDGKTGRVSKNMYNRRTASCDELSSDSVADDHVRHLKVAKTTSNYQEHNQTRKTSRVGFKSSEDLSKSPISPTIEFPSDIVKPSHSISELKERFESRSKEDEKMTKIVDTVPIKQRSSVIAAAESTKKAQDSPPKKHRALANDDLLQQKQLSVNHEDSSSSKELEFLKVAKKLKHINAVDNDKVSNDVEPKSLICPPYTESKKHDAKPCGPKRSAPIPASRSSITKNVDSMSDDELFKYFFTVASYDGNGQSSSMPSPTINNSDCAPNMNSDSADGVIFRFK</sequence>
<evidence type="ECO:0000313" key="2">
    <source>
        <dbReference type="Proteomes" id="UP000887565"/>
    </source>
</evidence>
<accession>A0A915KN38</accession>
<feature type="region of interest" description="Disordered" evidence="1">
    <location>
        <begin position="143"/>
        <end position="181"/>
    </location>
</feature>
<feature type="compositionally biased region" description="Low complexity" evidence="1">
    <location>
        <begin position="24"/>
        <end position="41"/>
    </location>
</feature>
<dbReference type="Proteomes" id="UP000887565">
    <property type="component" value="Unplaced"/>
</dbReference>
<organism evidence="2 3">
    <name type="scientific">Romanomermis culicivorax</name>
    <name type="common">Nematode worm</name>
    <dbReference type="NCBI Taxonomy" id="13658"/>
    <lineage>
        <taxon>Eukaryota</taxon>
        <taxon>Metazoa</taxon>
        <taxon>Ecdysozoa</taxon>
        <taxon>Nematoda</taxon>
        <taxon>Enoplea</taxon>
        <taxon>Dorylaimia</taxon>
        <taxon>Mermithida</taxon>
        <taxon>Mermithoidea</taxon>
        <taxon>Mermithidae</taxon>
        <taxon>Romanomermis</taxon>
    </lineage>
</organism>
<evidence type="ECO:0000256" key="1">
    <source>
        <dbReference type="SAM" id="MobiDB-lite"/>
    </source>
</evidence>
<dbReference type="AlphaFoldDB" id="A0A915KN38"/>
<feature type="region of interest" description="Disordered" evidence="1">
    <location>
        <begin position="20"/>
        <end position="41"/>
    </location>
</feature>
<keyword evidence="2" id="KW-1185">Reference proteome</keyword>
<feature type="region of interest" description="Disordered" evidence="1">
    <location>
        <begin position="302"/>
        <end position="329"/>
    </location>
</feature>
<reference evidence="3" key="1">
    <citation type="submission" date="2022-11" db="UniProtKB">
        <authorList>
            <consortium name="WormBaseParasite"/>
        </authorList>
    </citation>
    <scope>IDENTIFICATION</scope>
</reference>
<protein>
    <submittedName>
        <fullName evidence="3">Uncharacterized protein</fullName>
    </submittedName>
</protein>